<feature type="chain" id="PRO_5030993771" description="DUF4412 domain-containing protein" evidence="1">
    <location>
        <begin position="28"/>
        <end position="206"/>
    </location>
</feature>
<dbReference type="EMBL" id="WIPH01000007">
    <property type="protein sequence ID" value="MQR98566.1"/>
    <property type="molecule type" value="Genomic_DNA"/>
</dbReference>
<dbReference type="RefSeq" id="WP_153430306.1">
    <property type="nucleotide sequence ID" value="NZ_WIPH01000007.1"/>
</dbReference>
<sequence>MRLTFLRGAGGAFCVLMAAVCAFRAAADVPSTPVQGPVPEPGSAPLVTPLHDADIDYVLTGPSGQHLHQRMRWTSALWRQRVEPEGSATVMLTDYRTHTLMVLDGTNRTATVMSAPGEGVSAPGTPASGSWRRLGQGRIAGEACTIWESADSDRHPTTFCYTDDGLMLGALHDGKPVVEAVSVSHAPQPVEIFDPPPGYHRVDPPR</sequence>
<comment type="caution">
    <text evidence="2">The sequence shown here is derived from an EMBL/GenBank/DDBJ whole genome shotgun (WGS) entry which is preliminary data.</text>
</comment>
<dbReference type="Proteomes" id="UP000432209">
    <property type="component" value="Unassembled WGS sequence"/>
</dbReference>
<evidence type="ECO:0000256" key="1">
    <source>
        <dbReference type="SAM" id="SignalP"/>
    </source>
</evidence>
<organism evidence="2 3">
    <name type="scientific">Gluconobacter aidae</name>
    <dbReference type="NCBI Taxonomy" id="2662454"/>
    <lineage>
        <taxon>Bacteria</taxon>
        <taxon>Pseudomonadati</taxon>
        <taxon>Pseudomonadota</taxon>
        <taxon>Alphaproteobacteria</taxon>
        <taxon>Acetobacterales</taxon>
        <taxon>Acetobacteraceae</taxon>
        <taxon>Gluconobacter</taxon>
    </lineage>
</organism>
<proteinExistence type="predicted"/>
<accession>A0A7X1SP32</accession>
<evidence type="ECO:0008006" key="4">
    <source>
        <dbReference type="Google" id="ProtNLM"/>
    </source>
</evidence>
<keyword evidence="1" id="KW-0732">Signal</keyword>
<feature type="signal peptide" evidence="1">
    <location>
        <begin position="1"/>
        <end position="27"/>
    </location>
</feature>
<evidence type="ECO:0000313" key="2">
    <source>
        <dbReference type="EMBL" id="MQR98566.1"/>
    </source>
</evidence>
<name>A0A7X1SP32_9PROT</name>
<gene>
    <name evidence="2" type="ORF">GFJ39_04985</name>
</gene>
<keyword evidence="3" id="KW-1185">Reference proteome</keyword>
<protein>
    <recommendedName>
        <fullName evidence="4">DUF4412 domain-containing protein</fullName>
    </recommendedName>
</protein>
<dbReference type="AlphaFoldDB" id="A0A7X1SP32"/>
<evidence type="ECO:0000313" key="3">
    <source>
        <dbReference type="Proteomes" id="UP000432209"/>
    </source>
</evidence>
<reference evidence="2 3" key="1">
    <citation type="submission" date="2019-10" db="EMBL/GenBank/DDBJ databases">
        <title>Gluconobacter aidae sp. nov., a novel species of acetic acid bacteria isolated in Thailand.</title>
        <authorList>
            <person name="Yukphan P."/>
            <person name="Charoenyingcharoen P."/>
            <person name="Malimas S."/>
            <person name="Muramatsu Y."/>
            <person name="Nakagawa Y."/>
            <person name="Tanasupawat S."/>
            <person name="Yamada Y."/>
        </authorList>
    </citation>
    <scope>NUCLEOTIDE SEQUENCE [LARGE SCALE GENOMIC DNA]</scope>
    <source>
        <strain evidence="2 3">AC10</strain>
    </source>
</reference>